<keyword evidence="3" id="KW-1185">Reference proteome</keyword>
<dbReference type="AlphaFoldDB" id="A0A327NMT9"/>
<dbReference type="NCBIfam" id="TIGR00305">
    <property type="entry name" value="putative toxin-antitoxin system toxin component, PIN family"/>
    <property type="match status" value="1"/>
</dbReference>
<dbReference type="RefSeq" id="WP_111346698.1">
    <property type="nucleotide sequence ID" value="NZ_QLII01000001.1"/>
</dbReference>
<accession>A0A327NMT9</accession>
<dbReference type="InterPro" id="IPR029060">
    <property type="entry name" value="PIN-like_dom_sf"/>
</dbReference>
<evidence type="ECO:0000259" key="1">
    <source>
        <dbReference type="Pfam" id="PF13470"/>
    </source>
</evidence>
<dbReference type="InterPro" id="IPR002716">
    <property type="entry name" value="PIN_dom"/>
</dbReference>
<dbReference type="Proteomes" id="UP000249016">
    <property type="component" value="Unassembled WGS sequence"/>
</dbReference>
<dbReference type="InterPro" id="IPR002850">
    <property type="entry name" value="PIN_toxin-like"/>
</dbReference>
<feature type="domain" description="PIN" evidence="1">
    <location>
        <begin position="12"/>
        <end position="118"/>
    </location>
</feature>
<dbReference type="Pfam" id="PF13470">
    <property type="entry name" value="PIN_3"/>
    <property type="match status" value="1"/>
</dbReference>
<evidence type="ECO:0000313" key="3">
    <source>
        <dbReference type="Proteomes" id="UP000249016"/>
    </source>
</evidence>
<reference evidence="2 3" key="1">
    <citation type="submission" date="2018-06" db="EMBL/GenBank/DDBJ databases">
        <title>Spirosoma sp. HMF3257 Genome sequencing and assembly.</title>
        <authorList>
            <person name="Kang H."/>
            <person name="Cha I."/>
            <person name="Kim H."/>
            <person name="Kang J."/>
            <person name="Joh K."/>
        </authorList>
    </citation>
    <scope>NUCLEOTIDE SEQUENCE [LARGE SCALE GENOMIC DNA]</scope>
    <source>
        <strain evidence="2 3">HMF3257</strain>
    </source>
</reference>
<dbReference type="PANTHER" id="PTHR34610">
    <property type="entry name" value="SSL7007 PROTEIN"/>
    <property type="match status" value="1"/>
</dbReference>
<dbReference type="OrthoDB" id="9802590at2"/>
<dbReference type="PANTHER" id="PTHR34610:SF3">
    <property type="entry name" value="SSL7007 PROTEIN"/>
    <property type="match status" value="1"/>
</dbReference>
<name>A0A327NMT9_9BACT</name>
<evidence type="ECO:0000313" key="2">
    <source>
        <dbReference type="EMBL" id="RAI76751.1"/>
    </source>
</evidence>
<organism evidence="2 3">
    <name type="scientific">Spirosoma telluris</name>
    <dbReference type="NCBI Taxonomy" id="2183553"/>
    <lineage>
        <taxon>Bacteria</taxon>
        <taxon>Pseudomonadati</taxon>
        <taxon>Bacteroidota</taxon>
        <taxon>Cytophagia</taxon>
        <taxon>Cytophagales</taxon>
        <taxon>Cytophagaceae</taxon>
        <taxon>Spirosoma</taxon>
    </lineage>
</organism>
<dbReference type="SUPFAM" id="SSF88723">
    <property type="entry name" value="PIN domain-like"/>
    <property type="match status" value="1"/>
</dbReference>
<dbReference type="EMBL" id="QLII01000001">
    <property type="protein sequence ID" value="RAI76751.1"/>
    <property type="molecule type" value="Genomic_DNA"/>
</dbReference>
<gene>
    <name evidence="2" type="ORF">HMF3257_25950</name>
</gene>
<sequence>MISSTETILPALVIDTNVLLATINRRNSEFYIYEAFDAKKFNWVVSTEILDEYAEKLTDFYSVNTADYVLDILCSATNVLFHEPYYRWNLIEADPDDNKFSDLALSANAHGLVTYDKHFDLFKTLPFPTLQILSPTEFTHFLGL</sequence>
<proteinExistence type="predicted"/>
<comment type="caution">
    <text evidence="2">The sequence shown here is derived from an EMBL/GenBank/DDBJ whole genome shotgun (WGS) entry which is preliminary data.</text>
</comment>
<protein>
    <submittedName>
        <fullName evidence="2">Putative toxin-antitoxin system toxin component, PIN family</fullName>
    </submittedName>
</protein>